<dbReference type="InterPro" id="IPR001172">
    <property type="entry name" value="FliN_T3SS_HrcQb"/>
</dbReference>
<dbReference type="InterPro" id="IPR012826">
    <property type="entry name" value="FliN"/>
</dbReference>
<evidence type="ECO:0000256" key="6">
    <source>
        <dbReference type="ARBA" id="ARBA00023136"/>
    </source>
</evidence>
<protein>
    <submittedName>
        <fullName evidence="9">Flagellar motor switch protein FliN</fullName>
    </submittedName>
</protein>
<evidence type="ECO:0000256" key="1">
    <source>
        <dbReference type="ARBA" id="ARBA00004413"/>
    </source>
</evidence>
<dbReference type="EMBL" id="BGZN01000001">
    <property type="protein sequence ID" value="GBR72595.1"/>
    <property type="molecule type" value="Genomic_DNA"/>
</dbReference>
<dbReference type="InterPro" id="IPR036429">
    <property type="entry name" value="SpoA-like_sf"/>
</dbReference>
<dbReference type="Proteomes" id="UP000269352">
    <property type="component" value="Unassembled WGS sequence"/>
</dbReference>
<evidence type="ECO:0000256" key="2">
    <source>
        <dbReference type="ARBA" id="ARBA00009226"/>
    </source>
</evidence>
<dbReference type="InterPro" id="IPR051469">
    <property type="entry name" value="FliN/MopA/SpaO"/>
</dbReference>
<keyword evidence="3" id="KW-1003">Cell membrane</keyword>
<evidence type="ECO:0000313" key="10">
    <source>
        <dbReference type="Proteomes" id="UP000269352"/>
    </source>
</evidence>
<dbReference type="GO" id="GO:0009425">
    <property type="term" value="C:bacterial-type flagellum basal body"/>
    <property type="evidence" value="ECO:0007669"/>
    <property type="project" value="InterPro"/>
</dbReference>
<keyword evidence="4" id="KW-0145">Chemotaxis</keyword>
<dbReference type="InterPro" id="IPR001543">
    <property type="entry name" value="FliN-like_C"/>
</dbReference>
<dbReference type="AlphaFoldDB" id="A0A388T7E9"/>
<keyword evidence="5" id="KW-0283">Flagellar rotation</keyword>
<keyword evidence="9" id="KW-0969">Cilium</keyword>
<dbReference type="PRINTS" id="PR00956">
    <property type="entry name" value="FLGMOTORFLIN"/>
</dbReference>
<keyword evidence="9" id="KW-0282">Flagellum</keyword>
<comment type="caution">
    <text evidence="9">The sequence shown here is derived from an EMBL/GenBank/DDBJ whole genome shotgun (WGS) entry which is preliminary data.</text>
</comment>
<name>A0A388T7E9_TERA1</name>
<dbReference type="NCBIfam" id="TIGR02480">
    <property type="entry name" value="fliN"/>
    <property type="match status" value="1"/>
</dbReference>
<sequence length="118" mass="12514">MAEVVAFGESIGEQQPAAGSNNKEYNTVALDELHPSGGGAKFSQELFGNIPVDVTVMLGKTRVDLQKLLQLSKGDVIELAKKAGETVEIMVNSQLIAQGEIVAVGENYGVKVTKVISR</sequence>
<dbReference type="PANTHER" id="PTHR43484">
    <property type="match status" value="1"/>
</dbReference>
<dbReference type="SUPFAM" id="SSF101801">
    <property type="entry name" value="Surface presentation of antigens (SPOA)"/>
    <property type="match status" value="1"/>
</dbReference>
<dbReference type="GO" id="GO:0005886">
    <property type="term" value="C:plasma membrane"/>
    <property type="evidence" value="ECO:0007669"/>
    <property type="project" value="UniProtKB-SubCell"/>
</dbReference>
<comment type="similarity">
    <text evidence="2">Belongs to the FliN/MopA/SpaO family.</text>
</comment>
<dbReference type="Pfam" id="PF01052">
    <property type="entry name" value="FliMN_C"/>
    <property type="match status" value="1"/>
</dbReference>
<evidence type="ECO:0000256" key="5">
    <source>
        <dbReference type="ARBA" id="ARBA00022779"/>
    </source>
</evidence>
<evidence type="ECO:0000313" key="9">
    <source>
        <dbReference type="EMBL" id="GBR72595.1"/>
    </source>
</evidence>
<dbReference type="GO" id="GO:0071973">
    <property type="term" value="P:bacterial-type flagellum-dependent cell motility"/>
    <property type="evidence" value="ECO:0007669"/>
    <property type="project" value="InterPro"/>
</dbReference>
<gene>
    <name evidence="9" type="primary">fliN</name>
    <name evidence="9" type="ORF">NO1_0103</name>
</gene>
<evidence type="ECO:0000256" key="3">
    <source>
        <dbReference type="ARBA" id="ARBA00022475"/>
    </source>
</evidence>
<evidence type="ECO:0000256" key="4">
    <source>
        <dbReference type="ARBA" id="ARBA00022500"/>
    </source>
</evidence>
<keyword evidence="9" id="KW-0966">Cell projection</keyword>
<comment type="subcellular location">
    <subcellularLocation>
        <location evidence="1">Cell membrane</location>
        <topology evidence="1">Peripheral membrane protein</topology>
        <orientation evidence="1">Cytoplasmic side</orientation>
    </subcellularLocation>
</comment>
<accession>A0A388T7E9</accession>
<feature type="region of interest" description="Disordered" evidence="7">
    <location>
        <begin position="1"/>
        <end position="20"/>
    </location>
</feature>
<dbReference type="Gene3D" id="2.30.330.10">
    <property type="entry name" value="SpoA-like"/>
    <property type="match status" value="1"/>
</dbReference>
<evidence type="ECO:0000256" key="7">
    <source>
        <dbReference type="SAM" id="MobiDB-lite"/>
    </source>
</evidence>
<reference evidence="9 10" key="1">
    <citation type="journal article" date="2019" name="ISME J.">
        <title>Genome analyses of uncultured TG2/ZB3 bacteria in 'Margulisbacteria' specifically attached to ectosymbiotic spirochetes of protists in the termite gut.</title>
        <authorList>
            <person name="Utami Y.D."/>
            <person name="Kuwahara H."/>
            <person name="Igai K."/>
            <person name="Murakami T."/>
            <person name="Sugaya K."/>
            <person name="Morikawa T."/>
            <person name="Nagura Y."/>
            <person name="Yuki M."/>
            <person name="Deevong P."/>
            <person name="Inoue T."/>
            <person name="Kihara K."/>
            <person name="Lo N."/>
            <person name="Yamada A."/>
            <person name="Ohkuma M."/>
            <person name="Hongoh Y."/>
        </authorList>
    </citation>
    <scope>NUCLEOTIDE SEQUENCE [LARGE SCALE GENOMIC DNA]</scope>
    <source>
        <strain evidence="9">NkOx7-01</strain>
    </source>
</reference>
<keyword evidence="6" id="KW-0472">Membrane</keyword>
<proteinExistence type="inferred from homology"/>
<dbReference type="GO" id="GO:0006935">
    <property type="term" value="P:chemotaxis"/>
    <property type="evidence" value="ECO:0007669"/>
    <property type="project" value="UniProtKB-KW"/>
</dbReference>
<organism evidence="9 10">
    <name type="scientific">Termititenax aidoneus</name>
    <dbReference type="NCBI Taxonomy" id="2218524"/>
    <lineage>
        <taxon>Bacteria</taxon>
        <taxon>Bacillati</taxon>
        <taxon>Candidatus Margulisiibacteriota</taxon>
        <taxon>Candidatus Termititenacia</taxon>
        <taxon>Candidatus Termititenacales</taxon>
        <taxon>Candidatus Termititenacaceae</taxon>
        <taxon>Candidatus Termititenax</taxon>
    </lineage>
</organism>
<dbReference type="PANTHER" id="PTHR43484:SF1">
    <property type="entry name" value="FLAGELLAR MOTOR SWITCH PROTEIN FLIN"/>
    <property type="match status" value="1"/>
</dbReference>
<keyword evidence="10" id="KW-1185">Reference proteome</keyword>
<dbReference type="GO" id="GO:0003774">
    <property type="term" value="F:cytoskeletal motor activity"/>
    <property type="evidence" value="ECO:0007669"/>
    <property type="project" value="InterPro"/>
</dbReference>
<evidence type="ECO:0000259" key="8">
    <source>
        <dbReference type="Pfam" id="PF01052"/>
    </source>
</evidence>
<feature type="domain" description="Flagellar motor switch protein FliN-like C-terminal" evidence="8">
    <location>
        <begin position="48"/>
        <end position="116"/>
    </location>
</feature>